<reference evidence="9 10" key="1">
    <citation type="submission" date="2021-01" db="EMBL/GenBank/DDBJ databases">
        <title>Genomic Encyclopedia of Type Strains, Phase IV (KMG-IV): sequencing the most valuable type-strain genomes for metagenomic binning, comparative biology and taxonomic classification.</title>
        <authorList>
            <person name="Goeker M."/>
        </authorList>
    </citation>
    <scope>NUCLEOTIDE SEQUENCE [LARGE SCALE GENOMIC DNA]</scope>
    <source>
        <strain evidence="9 10">DSM 105453</strain>
    </source>
</reference>
<protein>
    <submittedName>
        <fullName evidence="9">Competence protein ComGB</fullName>
    </submittedName>
</protein>
<comment type="similarity">
    <text evidence="2">Belongs to the GSP F family.</text>
</comment>
<keyword evidence="4 7" id="KW-0812">Transmembrane</keyword>
<dbReference type="NCBIfam" id="NF041012">
    <property type="entry name" value="T4P_ComGB"/>
    <property type="match status" value="1"/>
</dbReference>
<feature type="transmembrane region" description="Helical" evidence="7">
    <location>
        <begin position="174"/>
        <end position="196"/>
    </location>
</feature>
<dbReference type="InterPro" id="IPR018076">
    <property type="entry name" value="T2SS_GspF_dom"/>
</dbReference>
<evidence type="ECO:0000256" key="3">
    <source>
        <dbReference type="ARBA" id="ARBA00022475"/>
    </source>
</evidence>
<dbReference type="InterPro" id="IPR003004">
    <property type="entry name" value="GspF/PilC"/>
</dbReference>
<dbReference type="EMBL" id="JAFBFH010000003">
    <property type="protein sequence ID" value="MBM7713801.1"/>
    <property type="molecule type" value="Genomic_DNA"/>
</dbReference>
<keyword evidence="3" id="KW-1003">Cell membrane</keyword>
<feature type="domain" description="Type II secretion system protein GspF" evidence="8">
    <location>
        <begin position="28"/>
        <end position="147"/>
    </location>
</feature>
<evidence type="ECO:0000256" key="7">
    <source>
        <dbReference type="SAM" id="Phobius"/>
    </source>
</evidence>
<evidence type="ECO:0000256" key="4">
    <source>
        <dbReference type="ARBA" id="ARBA00022692"/>
    </source>
</evidence>
<dbReference type="InterPro" id="IPR042094">
    <property type="entry name" value="T2SS_GspF_sf"/>
</dbReference>
<keyword evidence="10" id="KW-1185">Reference proteome</keyword>
<comment type="caution">
    <text evidence="9">The sequence shown here is derived from an EMBL/GenBank/DDBJ whole genome shotgun (WGS) entry which is preliminary data.</text>
</comment>
<sequence length="356" mass="41802">MATFLVRNMIVGSLKRSKKLRLKEQGIFLNRISEMTDKGFSLAESLDFLGRMHERHLPKFQAMIDGLQSGEAIHSVFHQQGFDRQACSQLYFAEKHGFITTAMKESGMYLLRKDEQRKKMLQLLQYPFILLLILVIVGFLLHHLLLPRFQMFYDSMGYEPNMALKWFLHFIQTFPYYFTFSLMTIGCLFIVLLRILHRKSALDRAQFFSKTPFIHSYYKLYRTIFLAREWSFLLKSGFSVNEITQIMLTQPFQPLLKESAGEIKSMLKIGYSFSEALIHLGFLEEELIEIVAHGEQNGKLDSELLFYSEFCLQRLEEKTRKIFTIFQPVMFVLIGIMVIAIYMSIFLPMFQIIDSI</sequence>
<evidence type="ECO:0000313" key="9">
    <source>
        <dbReference type="EMBL" id="MBM7713801.1"/>
    </source>
</evidence>
<accession>A0ABS2R2D1</accession>
<dbReference type="Gene3D" id="1.20.81.30">
    <property type="entry name" value="Type II secretion system (T2SS), domain F"/>
    <property type="match status" value="2"/>
</dbReference>
<keyword evidence="6 7" id="KW-0472">Membrane</keyword>
<evidence type="ECO:0000313" key="10">
    <source>
        <dbReference type="Proteomes" id="UP000823485"/>
    </source>
</evidence>
<comment type="subcellular location">
    <subcellularLocation>
        <location evidence="1">Cell membrane</location>
        <topology evidence="1">Multi-pass membrane protein</topology>
    </subcellularLocation>
</comment>
<organism evidence="9 10">
    <name type="scientific">Siminovitchia thermophila</name>
    <dbReference type="NCBI Taxonomy" id="1245522"/>
    <lineage>
        <taxon>Bacteria</taxon>
        <taxon>Bacillati</taxon>
        <taxon>Bacillota</taxon>
        <taxon>Bacilli</taxon>
        <taxon>Bacillales</taxon>
        <taxon>Bacillaceae</taxon>
        <taxon>Siminovitchia</taxon>
    </lineage>
</organism>
<dbReference type="Proteomes" id="UP000823485">
    <property type="component" value="Unassembled WGS sequence"/>
</dbReference>
<evidence type="ECO:0000256" key="6">
    <source>
        <dbReference type="ARBA" id="ARBA00023136"/>
    </source>
</evidence>
<dbReference type="PRINTS" id="PR00812">
    <property type="entry name" value="BCTERIALGSPF"/>
</dbReference>
<evidence type="ECO:0000259" key="8">
    <source>
        <dbReference type="Pfam" id="PF00482"/>
    </source>
</evidence>
<dbReference type="Pfam" id="PF00482">
    <property type="entry name" value="T2SSF"/>
    <property type="match status" value="2"/>
</dbReference>
<dbReference type="PANTHER" id="PTHR30012">
    <property type="entry name" value="GENERAL SECRETION PATHWAY PROTEIN"/>
    <property type="match status" value="1"/>
</dbReference>
<dbReference type="RefSeq" id="WP_205178677.1">
    <property type="nucleotide sequence ID" value="NZ_JAFBFH010000003.1"/>
</dbReference>
<evidence type="ECO:0000256" key="5">
    <source>
        <dbReference type="ARBA" id="ARBA00022989"/>
    </source>
</evidence>
<proteinExistence type="inferred from homology"/>
<dbReference type="InterPro" id="IPR047692">
    <property type="entry name" value="T4P_ComGB"/>
</dbReference>
<gene>
    <name evidence="9" type="ORF">JOC94_000770</name>
</gene>
<feature type="transmembrane region" description="Helical" evidence="7">
    <location>
        <begin position="329"/>
        <end position="353"/>
    </location>
</feature>
<evidence type="ECO:0000256" key="1">
    <source>
        <dbReference type="ARBA" id="ARBA00004651"/>
    </source>
</evidence>
<name>A0ABS2R2D1_9BACI</name>
<evidence type="ECO:0000256" key="2">
    <source>
        <dbReference type="ARBA" id="ARBA00005745"/>
    </source>
</evidence>
<feature type="transmembrane region" description="Helical" evidence="7">
    <location>
        <begin position="123"/>
        <end position="146"/>
    </location>
</feature>
<keyword evidence="5 7" id="KW-1133">Transmembrane helix</keyword>
<feature type="domain" description="Type II secretion system protein GspF" evidence="8">
    <location>
        <begin position="227"/>
        <end position="348"/>
    </location>
</feature>
<dbReference type="PANTHER" id="PTHR30012:SF0">
    <property type="entry name" value="TYPE II SECRETION SYSTEM PROTEIN F-RELATED"/>
    <property type="match status" value="1"/>
</dbReference>